<keyword evidence="4 5" id="KW-0472">Membrane</keyword>
<evidence type="ECO:0000256" key="4">
    <source>
        <dbReference type="ARBA" id="ARBA00023136"/>
    </source>
</evidence>
<dbReference type="SUPFAM" id="SSF103473">
    <property type="entry name" value="MFS general substrate transporter"/>
    <property type="match status" value="1"/>
</dbReference>
<dbReference type="CDD" id="cd17324">
    <property type="entry name" value="MFS_NepI_like"/>
    <property type="match status" value="1"/>
</dbReference>
<reference evidence="7 8" key="1">
    <citation type="submission" date="2016-10" db="EMBL/GenBank/DDBJ databases">
        <authorList>
            <person name="de Groot N.N."/>
        </authorList>
    </citation>
    <scope>NUCLEOTIDE SEQUENCE [LARGE SCALE GENOMIC DNA]</scope>
    <source>
        <strain evidence="7 8">DSM 16859</strain>
    </source>
</reference>
<feature type="transmembrane region" description="Helical" evidence="5">
    <location>
        <begin position="48"/>
        <end position="66"/>
    </location>
</feature>
<dbReference type="PROSITE" id="PS50850">
    <property type="entry name" value="MFS"/>
    <property type="match status" value="1"/>
</dbReference>
<dbReference type="RefSeq" id="WP_091969882.1">
    <property type="nucleotide sequence ID" value="NZ_FOGZ01000015.1"/>
</dbReference>
<dbReference type="GO" id="GO:0022857">
    <property type="term" value="F:transmembrane transporter activity"/>
    <property type="evidence" value="ECO:0007669"/>
    <property type="project" value="InterPro"/>
</dbReference>
<keyword evidence="3 5" id="KW-1133">Transmembrane helix</keyword>
<evidence type="ECO:0000313" key="7">
    <source>
        <dbReference type="EMBL" id="SER87281.1"/>
    </source>
</evidence>
<dbReference type="InterPro" id="IPR011701">
    <property type="entry name" value="MFS"/>
</dbReference>
<evidence type="ECO:0000256" key="5">
    <source>
        <dbReference type="SAM" id="Phobius"/>
    </source>
</evidence>
<dbReference type="AlphaFoldDB" id="A0A1H9SQR7"/>
<feature type="transmembrane region" description="Helical" evidence="5">
    <location>
        <begin position="215"/>
        <end position="236"/>
    </location>
</feature>
<comment type="subcellular location">
    <subcellularLocation>
        <location evidence="1">Cell membrane</location>
        <topology evidence="1">Multi-pass membrane protein</topology>
    </subcellularLocation>
</comment>
<feature type="transmembrane region" description="Helical" evidence="5">
    <location>
        <begin position="161"/>
        <end position="178"/>
    </location>
</feature>
<feature type="transmembrane region" description="Helical" evidence="5">
    <location>
        <begin position="78"/>
        <end position="98"/>
    </location>
</feature>
<organism evidence="7 8">
    <name type="scientific">Propionibacterium cyclohexanicum</name>
    <dbReference type="NCBI Taxonomy" id="64702"/>
    <lineage>
        <taxon>Bacteria</taxon>
        <taxon>Bacillati</taxon>
        <taxon>Actinomycetota</taxon>
        <taxon>Actinomycetes</taxon>
        <taxon>Propionibacteriales</taxon>
        <taxon>Propionibacteriaceae</taxon>
        <taxon>Propionibacterium</taxon>
    </lineage>
</organism>
<dbReference type="Pfam" id="PF07690">
    <property type="entry name" value="MFS_1"/>
    <property type="match status" value="1"/>
</dbReference>
<feature type="transmembrane region" description="Helical" evidence="5">
    <location>
        <begin position="242"/>
        <end position="263"/>
    </location>
</feature>
<dbReference type="STRING" id="64702.SAMN05443377_11511"/>
<feature type="transmembrane region" description="Helical" evidence="5">
    <location>
        <begin position="297"/>
        <end position="315"/>
    </location>
</feature>
<evidence type="ECO:0000256" key="1">
    <source>
        <dbReference type="ARBA" id="ARBA00004651"/>
    </source>
</evidence>
<feature type="transmembrane region" description="Helical" evidence="5">
    <location>
        <begin position="362"/>
        <end position="382"/>
    </location>
</feature>
<feature type="transmembrane region" description="Helical" evidence="5">
    <location>
        <begin position="136"/>
        <end position="155"/>
    </location>
</feature>
<keyword evidence="2 5" id="KW-0812">Transmembrane</keyword>
<dbReference type="PANTHER" id="PTHR42910:SF1">
    <property type="entry name" value="MAJOR FACILITATOR SUPERFAMILY (MFS) PROFILE DOMAIN-CONTAINING PROTEIN"/>
    <property type="match status" value="1"/>
</dbReference>
<evidence type="ECO:0000256" key="2">
    <source>
        <dbReference type="ARBA" id="ARBA00022692"/>
    </source>
</evidence>
<feature type="domain" description="Major facilitator superfamily (MFS) profile" evidence="6">
    <location>
        <begin position="1"/>
        <end position="388"/>
    </location>
</feature>
<gene>
    <name evidence="7" type="ORF">SAMN05443377_11511</name>
</gene>
<protein>
    <submittedName>
        <fullName evidence="7">Predicted arabinose efflux permease, MFS family</fullName>
    </submittedName>
</protein>
<proteinExistence type="predicted"/>
<dbReference type="PANTHER" id="PTHR42910">
    <property type="entry name" value="TRANSPORTER SCO4007-RELATED"/>
    <property type="match status" value="1"/>
</dbReference>
<dbReference type="Proteomes" id="UP000198815">
    <property type="component" value="Unassembled WGS sequence"/>
</dbReference>
<sequence length="418" mass="43448">MASVLSRGAMTLFATAAGALVADIYYAQPLLADIAGEFGRQPEQAGLIVTLAQLGYGLAVLLIVPLGDGVDRRRLVSAMLAVCVAGLLAASMSVSFAMLAIANFLVGVFSSATMVLVPYVASHADDAERGRRTGQVMTGLLLGILLARTVSGLVAEWTSWRAIYALAGVAVTILAVALRRVMVTDPPRSAARYRQLLGSLVTLVRVQPELRRRAFYSFLGLGSFSLLWTGLTYLLSAPPYRYSTAAIGLFGLLGAAGAASASIAGRLGDLGLAGAMTGGFALLLFGSWGALALHMHSMIWLIAGVFALDAAAQGLQVTHQSVLYSLDSEARSRITAVFITSGFIGMSLGSTLSGIVYDARGWVGVCLVGGGLPAVLLLSWLVNTVRDRRHRGSDAAGELGGGAAWSSLAGKQPTQCPS</sequence>
<evidence type="ECO:0000313" key="8">
    <source>
        <dbReference type="Proteomes" id="UP000198815"/>
    </source>
</evidence>
<accession>A0A1H9SQR7</accession>
<feature type="transmembrane region" description="Helical" evidence="5">
    <location>
        <begin position="336"/>
        <end position="356"/>
    </location>
</feature>
<dbReference type="InterPro" id="IPR036259">
    <property type="entry name" value="MFS_trans_sf"/>
</dbReference>
<dbReference type="EMBL" id="FOGZ01000015">
    <property type="protein sequence ID" value="SER87281.1"/>
    <property type="molecule type" value="Genomic_DNA"/>
</dbReference>
<dbReference type="OrthoDB" id="9815356at2"/>
<dbReference type="InterPro" id="IPR020846">
    <property type="entry name" value="MFS_dom"/>
</dbReference>
<evidence type="ECO:0000259" key="6">
    <source>
        <dbReference type="PROSITE" id="PS50850"/>
    </source>
</evidence>
<feature type="transmembrane region" description="Helical" evidence="5">
    <location>
        <begin position="270"/>
        <end position="291"/>
    </location>
</feature>
<evidence type="ECO:0000256" key="3">
    <source>
        <dbReference type="ARBA" id="ARBA00022989"/>
    </source>
</evidence>
<dbReference type="Gene3D" id="1.20.1250.20">
    <property type="entry name" value="MFS general substrate transporter like domains"/>
    <property type="match status" value="1"/>
</dbReference>
<keyword evidence="8" id="KW-1185">Reference proteome</keyword>
<dbReference type="GO" id="GO:0005886">
    <property type="term" value="C:plasma membrane"/>
    <property type="evidence" value="ECO:0007669"/>
    <property type="project" value="UniProtKB-SubCell"/>
</dbReference>
<feature type="transmembrane region" description="Helical" evidence="5">
    <location>
        <begin position="104"/>
        <end position="124"/>
    </location>
</feature>
<name>A0A1H9SQR7_9ACTN</name>